<accession>M3AR08</accession>
<proteinExistence type="predicted"/>
<dbReference type="RefSeq" id="XP_007928983.1">
    <property type="nucleotide sequence ID" value="XM_007930792.1"/>
</dbReference>
<gene>
    <name evidence="2" type="ORF">MYCFIDRAFT_204357</name>
</gene>
<feature type="region of interest" description="Disordered" evidence="1">
    <location>
        <begin position="66"/>
        <end position="90"/>
    </location>
</feature>
<dbReference type="KEGG" id="pfj:MYCFIDRAFT_204357"/>
<evidence type="ECO:0000313" key="3">
    <source>
        <dbReference type="Proteomes" id="UP000016932"/>
    </source>
</evidence>
<organism evidence="2 3">
    <name type="scientific">Pseudocercospora fijiensis (strain CIRAD86)</name>
    <name type="common">Black leaf streak disease fungus</name>
    <name type="synonym">Mycosphaerella fijiensis</name>
    <dbReference type="NCBI Taxonomy" id="383855"/>
    <lineage>
        <taxon>Eukaryota</taxon>
        <taxon>Fungi</taxon>
        <taxon>Dikarya</taxon>
        <taxon>Ascomycota</taxon>
        <taxon>Pezizomycotina</taxon>
        <taxon>Dothideomycetes</taxon>
        <taxon>Dothideomycetidae</taxon>
        <taxon>Mycosphaerellales</taxon>
        <taxon>Mycosphaerellaceae</taxon>
        <taxon>Pseudocercospora</taxon>
    </lineage>
</organism>
<dbReference type="AlphaFoldDB" id="M3AR08"/>
<dbReference type="HOGENOM" id="CLU_2251243_0_0_1"/>
<keyword evidence="3" id="KW-1185">Reference proteome</keyword>
<sequence>MLITRASRGALINHQNTGSCVGGRQEGQTFASERHNCLLGILDVSMPVVYGEGSKASLRLRKEIFEKQRPPSSAQQPPHPSTESNIESEHEILARVRRNAAGVR</sequence>
<name>M3AR08_PSEFD</name>
<evidence type="ECO:0000313" key="2">
    <source>
        <dbReference type="EMBL" id="EME79862.1"/>
    </source>
</evidence>
<dbReference type="OrthoDB" id="3787959at2759"/>
<dbReference type="GeneID" id="19336262"/>
<protein>
    <submittedName>
        <fullName evidence="2">Uncharacterized protein</fullName>
    </submittedName>
</protein>
<dbReference type="VEuPathDB" id="FungiDB:MYCFIDRAFT_204357"/>
<dbReference type="Proteomes" id="UP000016932">
    <property type="component" value="Unassembled WGS sequence"/>
</dbReference>
<dbReference type="EMBL" id="KB446561">
    <property type="protein sequence ID" value="EME79862.1"/>
    <property type="molecule type" value="Genomic_DNA"/>
</dbReference>
<evidence type="ECO:0000256" key="1">
    <source>
        <dbReference type="SAM" id="MobiDB-lite"/>
    </source>
</evidence>
<reference evidence="2 3" key="1">
    <citation type="journal article" date="2012" name="PLoS Pathog.">
        <title>Diverse lifestyles and strategies of plant pathogenesis encoded in the genomes of eighteen Dothideomycetes fungi.</title>
        <authorList>
            <person name="Ohm R.A."/>
            <person name="Feau N."/>
            <person name="Henrissat B."/>
            <person name="Schoch C.L."/>
            <person name="Horwitz B.A."/>
            <person name="Barry K.W."/>
            <person name="Condon B.J."/>
            <person name="Copeland A.C."/>
            <person name="Dhillon B."/>
            <person name="Glaser F."/>
            <person name="Hesse C.N."/>
            <person name="Kosti I."/>
            <person name="LaButti K."/>
            <person name="Lindquist E.A."/>
            <person name="Lucas S."/>
            <person name="Salamov A.A."/>
            <person name="Bradshaw R.E."/>
            <person name="Ciuffetti L."/>
            <person name="Hamelin R.C."/>
            <person name="Kema G.H.J."/>
            <person name="Lawrence C."/>
            <person name="Scott J.A."/>
            <person name="Spatafora J.W."/>
            <person name="Turgeon B.G."/>
            <person name="de Wit P.J.G.M."/>
            <person name="Zhong S."/>
            <person name="Goodwin S.B."/>
            <person name="Grigoriev I.V."/>
        </authorList>
    </citation>
    <scope>NUCLEOTIDE SEQUENCE [LARGE SCALE GENOMIC DNA]</scope>
    <source>
        <strain evidence="2 3">CIRAD86</strain>
    </source>
</reference>